<reference evidence="2" key="1">
    <citation type="submission" date="2020-06" db="EMBL/GenBank/DDBJ databases">
        <title>WGS assembly of Ceratodon purpureus strain R40.</title>
        <authorList>
            <person name="Carey S.B."/>
            <person name="Jenkins J."/>
            <person name="Shu S."/>
            <person name="Lovell J.T."/>
            <person name="Sreedasyam A."/>
            <person name="Maumus F."/>
            <person name="Tiley G.P."/>
            <person name="Fernandez-Pozo N."/>
            <person name="Barry K."/>
            <person name="Chen C."/>
            <person name="Wang M."/>
            <person name="Lipzen A."/>
            <person name="Daum C."/>
            <person name="Saski C.A."/>
            <person name="Payton A.C."/>
            <person name="Mcbreen J.C."/>
            <person name="Conrad R.E."/>
            <person name="Kollar L.M."/>
            <person name="Olsson S."/>
            <person name="Huttunen S."/>
            <person name="Landis J.B."/>
            <person name="Wickett N.J."/>
            <person name="Johnson M.G."/>
            <person name="Rensing S.A."/>
            <person name="Grimwood J."/>
            <person name="Schmutz J."/>
            <person name="Mcdaniel S.F."/>
        </authorList>
    </citation>
    <scope>NUCLEOTIDE SEQUENCE</scope>
    <source>
        <strain evidence="2">R40</strain>
    </source>
</reference>
<accession>A0A8T0H014</accession>
<dbReference type="Proteomes" id="UP000822688">
    <property type="component" value="Chromosome 8"/>
</dbReference>
<feature type="region of interest" description="Disordered" evidence="1">
    <location>
        <begin position="44"/>
        <end position="72"/>
    </location>
</feature>
<dbReference type="AlphaFoldDB" id="A0A8T0H014"/>
<name>A0A8T0H014_CERPU</name>
<protein>
    <submittedName>
        <fullName evidence="2">Uncharacterized protein</fullName>
    </submittedName>
</protein>
<sequence>MGHVKVTCHLNCTLLQSHIKMWITLHRHPTGPLRLLHRPCETPKIFTHPTSTPRPSTRRRIPRAPVTRSRRVESNARWNTGLQGNWEEFQGVSLGVGEGRLKLLNWLK</sequence>
<comment type="caution">
    <text evidence="2">The sequence shown here is derived from an EMBL/GenBank/DDBJ whole genome shotgun (WGS) entry which is preliminary data.</text>
</comment>
<keyword evidence="3" id="KW-1185">Reference proteome</keyword>
<organism evidence="2 3">
    <name type="scientific">Ceratodon purpureus</name>
    <name type="common">Fire moss</name>
    <name type="synonym">Dicranum purpureum</name>
    <dbReference type="NCBI Taxonomy" id="3225"/>
    <lineage>
        <taxon>Eukaryota</taxon>
        <taxon>Viridiplantae</taxon>
        <taxon>Streptophyta</taxon>
        <taxon>Embryophyta</taxon>
        <taxon>Bryophyta</taxon>
        <taxon>Bryophytina</taxon>
        <taxon>Bryopsida</taxon>
        <taxon>Dicranidae</taxon>
        <taxon>Pseudoditrichales</taxon>
        <taxon>Ditrichaceae</taxon>
        <taxon>Ceratodon</taxon>
    </lineage>
</organism>
<gene>
    <name evidence="2" type="ORF">KC19_8G087100</name>
</gene>
<dbReference type="EMBL" id="CM026429">
    <property type="protein sequence ID" value="KAG0564147.1"/>
    <property type="molecule type" value="Genomic_DNA"/>
</dbReference>
<evidence type="ECO:0000256" key="1">
    <source>
        <dbReference type="SAM" id="MobiDB-lite"/>
    </source>
</evidence>
<evidence type="ECO:0000313" key="3">
    <source>
        <dbReference type="Proteomes" id="UP000822688"/>
    </source>
</evidence>
<proteinExistence type="predicted"/>
<evidence type="ECO:0000313" key="2">
    <source>
        <dbReference type="EMBL" id="KAG0564147.1"/>
    </source>
</evidence>